<reference evidence="2" key="1">
    <citation type="journal article" date="2021" name="PeerJ">
        <title>Extensive microbial diversity within the chicken gut microbiome revealed by metagenomics and culture.</title>
        <authorList>
            <person name="Gilroy R."/>
            <person name="Ravi A."/>
            <person name="Getino M."/>
            <person name="Pursley I."/>
            <person name="Horton D.L."/>
            <person name="Alikhan N.F."/>
            <person name="Baker D."/>
            <person name="Gharbi K."/>
            <person name="Hall N."/>
            <person name="Watson M."/>
            <person name="Adriaenssens E.M."/>
            <person name="Foster-Nyarko E."/>
            <person name="Jarju S."/>
            <person name="Secka A."/>
            <person name="Antonio M."/>
            <person name="Oren A."/>
            <person name="Chaudhuri R.R."/>
            <person name="La Ragione R."/>
            <person name="Hildebrand F."/>
            <person name="Pallen M.J."/>
        </authorList>
    </citation>
    <scope>NUCLEOTIDE SEQUENCE</scope>
    <source>
        <strain evidence="2">3436</strain>
    </source>
</reference>
<gene>
    <name evidence="2" type="ORF">H9810_03275</name>
</gene>
<evidence type="ECO:0000313" key="2">
    <source>
        <dbReference type="EMBL" id="HIZ47724.1"/>
    </source>
</evidence>
<feature type="coiled-coil region" evidence="1">
    <location>
        <begin position="61"/>
        <end position="88"/>
    </location>
</feature>
<evidence type="ECO:0000256" key="1">
    <source>
        <dbReference type="SAM" id="Coils"/>
    </source>
</evidence>
<reference evidence="2" key="2">
    <citation type="submission" date="2021-04" db="EMBL/GenBank/DDBJ databases">
        <authorList>
            <person name="Gilroy R."/>
        </authorList>
    </citation>
    <scope>NUCLEOTIDE SEQUENCE</scope>
    <source>
        <strain evidence="2">3436</strain>
    </source>
</reference>
<evidence type="ECO:0000313" key="3">
    <source>
        <dbReference type="Proteomes" id="UP000824031"/>
    </source>
</evidence>
<sequence length="178" mass="18924">MKYATLWRQRILHMLQKIWKDEKQRNNLLLCAGLTGMLLLAVSAWLPEGEKASPEAAEPQTDTAEAYAAALESRLEELIRQVDGAGRTRVMVTLQTGEESIYATDNDVAADGTSSTSHVLVGGDALLETVATPQVLGVAVVCEGGGEAAVQNRVSTLVETLTGVGAHHITVAKMAPTN</sequence>
<organism evidence="2 3">
    <name type="scientific">Candidatus Gemmiger excrementavium</name>
    <dbReference type="NCBI Taxonomy" id="2838608"/>
    <lineage>
        <taxon>Bacteria</taxon>
        <taxon>Bacillati</taxon>
        <taxon>Bacillota</taxon>
        <taxon>Clostridia</taxon>
        <taxon>Eubacteriales</taxon>
        <taxon>Gemmiger</taxon>
    </lineage>
</organism>
<name>A0A9D2JGE6_9FIRM</name>
<protein>
    <submittedName>
        <fullName evidence="2">Stage III sporulation protein AG</fullName>
    </submittedName>
</protein>
<accession>A0A9D2JGE6</accession>
<dbReference type="AlphaFoldDB" id="A0A9D2JGE6"/>
<comment type="caution">
    <text evidence="2">The sequence shown here is derived from an EMBL/GenBank/DDBJ whole genome shotgun (WGS) entry which is preliminary data.</text>
</comment>
<keyword evidence="1" id="KW-0175">Coiled coil</keyword>
<dbReference type="Proteomes" id="UP000824031">
    <property type="component" value="Unassembled WGS sequence"/>
</dbReference>
<proteinExistence type="predicted"/>
<dbReference type="EMBL" id="DXBO01000040">
    <property type="protein sequence ID" value="HIZ47724.1"/>
    <property type="molecule type" value="Genomic_DNA"/>
</dbReference>